<accession>A0ACB0IH71</accession>
<keyword evidence="2" id="KW-1185">Reference proteome</keyword>
<proteinExistence type="predicted"/>
<organism evidence="1 2">
    <name type="scientific">Trifolium pratense</name>
    <name type="common">Red clover</name>
    <dbReference type="NCBI Taxonomy" id="57577"/>
    <lineage>
        <taxon>Eukaryota</taxon>
        <taxon>Viridiplantae</taxon>
        <taxon>Streptophyta</taxon>
        <taxon>Embryophyta</taxon>
        <taxon>Tracheophyta</taxon>
        <taxon>Spermatophyta</taxon>
        <taxon>Magnoliopsida</taxon>
        <taxon>eudicotyledons</taxon>
        <taxon>Gunneridae</taxon>
        <taxon>Pentapetalae</taxon>
        <taxon>rosids</taxon>
        <taxon>fabids</taxon>
        <taxon>Fabales</taxon>
        <taxon>Fabaceae</taxon>
        <taxon>Papilionoideae</taxon>
        <taxon>50 kb inversion clade</taxon>
        <taxon>NPAAA clade</taxon>
        <taxon>Hologalegina</taxon>
        <taxon>IRL clade</taxon>
        <taxon>Trifolieae</taxon>
        <taxon>Trifolium</taxon>
    </lineage>
</organism>
<reference evidence="1" key="1">
    <citation type="submission" date="2023-10" db="EMBL/GenBank/DDBJ databases">
        <authorList>
            <person name="Rodriguez Cubillos JULIANA M."/>
            <person name="De Vega J."/>
        </authorList>
    </citation>
    <scope>NUCLEOTIDE SEQUENCE</scope>
</reference>
<name>A0ACB0IH71_TRIPR</name>
<gene>
    <name evidence="1" type="ORF">MILVUS5_LOCUS2919</name>
</gene>
<evidence type="ECO:0000313" key="1">
    <source>
        <dbReference type="EMBL" id="CAJ2631355.1"/>
    </source>
</evidence>
<dbReference type="EMBL" id="CASHSV030000001">
    <property type="protein sequence ID" value="CAJ2631355.1"/>
    <property type="molecule type" value="Genomic_DNA"/>
</dbReference>
<protein>
    <submittedName>
        <fullName evidence="1">Uncharacterized protein</fullName>
    </submittedName>
</protein>
<dbReference type="Proteomes" id="UP001177021">
    <property type="component" value="Unassembled WGS sequence"/>
</dbReference>
<evidence type="ECO:0000313" key="2">
    <source>
        <dbReference type="Proteomes" id="UP001177021"/>
    </source>
</evidence>
<comment type="caution">
    <text evidence="1">The sequence shown here is derived from an EMBL/GenBank/DDBJ whole genome shotgun (WGS) entry which is preliminary data.</text>
</comment>
<sequence length="458" mass="53717">MDCISELSDEILSYILTMLSIKDLLKTSVLSKRWCKLWYLRRDLDFNILHMLGSTSRKPLEERGHLNVNMDEFVKRVDQFLNNFQGTKIDSFSVSFYSNDKHSKNIDQWISFAIARGVETINLLLLTYNRYKFAFDIFSETNASTLKHLRLERCLVCHPTKCDYIPFKNLRSLSLYFSKVDEIFIESLLTNCRWLEELDLEFCEFRSSMPKIVSSSLSNLKVRKCYVVSGNMKKEIDLSSLDCLKLTSFEYHGYNLDTLNINTPLLNIIYCTVPDCEDPIPNQYVVLFATLPKLEIMKLDFYSRVPILKITRPFKHLKQLDITFFLPSDIEEYSEFDLLGILTLLQASPLLHKLSIMLTHPEIVGNQNVVKDVDICSHDEVKVIELRGCVGNWYEIEFVMNVLRYAHKLERIVLSPYWRECDSWDWKSDPVWFQNGRQRISEKLLNENVVGREKLVLI</sequence>